<sequence>MAYRPAVAGALREGGRHRGTTPKLFIAWLRCQVAVRLGKPNNTPPQLPSPPHPARYMRPRPSTPQDSPAA</sequence>
<accession>A0A5B7FBZ1</accession>
<organism evidence="2 3">
    <name type="scientific">Portunus trituberculatus</name>
    <name type="common">Swimming crab</name>
    <name type="synonym">Neptunus trituberculatus</name>
    <dbReference type="NCBI Taxonomy" id="210409"/>
    <lineage>
        <taxon>Eukaryota</taxon>
        <taxon>Metazoa</taxon>
        <taxon>Ecdysozoa</taxon>
        <taxon>Arthropoda</taxon>
        <taxon>Crustacea</taxon>
        <taxon>Multicrustacea</taxon>
        <taxon>Malacostraca</taxon>
        <taxon>Eumalacostraca</taxon>
        <taxon>Eucarida</taxon>
        <taxon>Decapoda</taxon>
        <taxon>Pleocyemata</taxon>
        <taxon>Brachyura</taxon>
        <taxon>Eubrachyura</taxon>
        <taxon>Portunoidea</taxon>
        <taxon>Portunidae</taxon>
        <taxon>Portuninae</taxon>
        <taxon>Portunus</taxon>
    </lineage>
</organism>
<gene>
    <name evidence="2" type="ORF">E2C01_038339</name>
</gene>
<evidence type="ECO:0000313" key="2">
    <source>
        <dbReference type="EMBL" id="MPC44661.1"/>
    </source>
</evidence>
<dbReference type="Proteomes" id="UP000324222">
    <property type="component" value="Unassembled WGS sequence"/>
</dbReference>
<protein>
    <submittedName>
        <fullName evidence="2">Uncharacterized protein</fullName>
    </submittedName>
</protein>
<feature type="region of interest" description="Disordered" evidence="1">
    <location>
        <begin position="38"/>
        <end position="70"/>
    </location>
</feature>
<evidence type="ECO:0000256" key="1">
    <source>
        <dbReference type="SAM" id="MobiDB-lite"/>
    </source>
</evidence>
<feature type="compositionally biased region" description="Pro residues" evidence="1">
    <location>
        <begin position="42"/>
        <end position="53"/>
    </location>
</feature>
<dbReference type="EMBL" id="VSRR010006384">
    <property type="protein sequence ID" value="MPC44661.1"/>
    <property type="molecule type" value="Genomic_DNA"/>
</dbReference>
<comment type="caution">
    <text evidence="2">The sequence shown here is derived from an EMBL/GenBank/DDBJ whole genome shotgun (WGS) entry which is preliminary data.</text>
</comment>
<proteinExistence type="predicted"/>
<keyword evidence="3" id="KW-1185">Reference proteome</keyword>
<reference evidence="2 3" key="1">
    <citation type="submission" date="2019-05" db="EMBL/GenBank/DDBJ databases">
        <title>Another draft genome of Portunus trituberculatus and its Hox gene families provides insights of decapod evolution.</title>
        <authorList>
            <person name="Jeong J.-H."/>
            <person name="Song I."/>
            <person name="Kim S."/>
            <person name="Choi T."/>
            <person name="Kim D."/>
            <person name="Ryu S."/>
            <person name="Kim W."/>
        </authorList>
    </citation>
    <scope>NUCLEOTIDE SEQUENCE [LARGE SCALE GENOMIC DNA]</scope>
    <source>
        <tissue evidence="2">Muscle</tissue>
    </source>
</reference>
<name>A0A5B7FBZ1_PORTR</name>
<dbReference type="AlphaFoldDB" id="A0A5B7FBZ1"/>
<evidence type="ECO:0000313" key="3">
    <source>
        <dbReference type="Proteomes" id="UP000324222"/>
    </source>
</evidence>